<dbReference type="Pfam" id="PF12146">
    <property type="entry name" value="Hydrolase_4"/>
    <property type="match status" value="1"/>
</dbReference>
<feature type="domain" description="Serine aminopeptidase S33" evidence="1">
    <location>
        <begin position="28"/>
        <end position="294"/>
    </location>
</feature>
<keyword evidence="2" id="KW-0378">Hydrolase</keyword>
<sequence length="318" mass="36460">MVRKEELTYKSRDRQSMIHAIKWIPEDKPVAILQIIHGMQEYVDRYDEYARFLAEKGILVMGNDHLGHGGSVTCNSNATKGFFCKDDPATVLVRDAHRLKKMVQEEYPGIPVFILGHSFGSFVAREYITRYGTGIQGAIIQGTAYMPTGTVNSLANLVNIMQLFSGTKKRSTMINNMAFKGYLKRIPNPRTKFDWLSHNEESIDKYIADPLDNFIFTLNGFATMAELLKRVQDINKMDDIPKNLPILITAGKEDPVGNYGEAPAKLFDIYKKQLQIQNVELKLYDNMRHELQQEIGREQVFEDQYQWLRKVIESVNKG</sequence>
<protein>
    <submittedName>
        <fullName evidence="2">Hydrolase alpha/beta fold family</fullName>
    </submittedName>
</protein>
<dbReference type="Gene3D" id="3.40.50.1820">
    <property type="entry name" value="alpha/beta hydrolase"/>
    <property type="match status" value="1"/>
</dbReference>
<dbReference type="RefSeq" id="WP_013282189.1">
    <property type="nucleotide sequence ID" value="NC_014387.1"/>
</dbReference>
<name>E0RZX0_BUTPB</name>
<dbReference type="GO" id="GO:0016787">
    <property type="term" value="F:hydrolase activity"/>
    <property type="evidence" value="ECO:0007669"/>
    <property type="project" value="UniProtKB-KW"/>
</dbReference>
<dbReference type="SUPFAM" id="SSF53474">
    <property type="entry name" value="alpha/beta-Hydrolases"/>
    <property type="match status" value="1"/>
</dbReference>
<evidence type="ECO:0000313" key="2">
    <source>
        <dbReference type="EMBL" id="ADL35536.1"/>
    </source>
</evidence>
<dbReference type="AlphaFoldDB" id="E0RZX0"/>
<dbReference type="eggNOG" id="COG2267">
    <property type="taxonomic scope" value="Bacteria"/>
</dbReference>
<evidence type="ECO:0000313" key="3">
    <source>
        <dbReference type="Proteomes" id="UP000001299"/>
    </source>
</evidence>
<accession>E0RZX0</accession>
<organism evidence="2 3">
    <name type="scientific">Butyrivibrio proteoclasticus (strain ATCC 51982 / DSM 14932 / B316)</name>
    <name type="common">Clostridium proteoclasticum</name>
    <dbReference type="NCBI Taxonomy" id="515622"/>
    <lineage>
        <taxon>Bacteria</taxon>
        <taxon>Bacillati</taxon>
        <taxon>Bacillota</taxon>
        <taxon>Clostridia</taxon>
        <taxon>Lachnospirales</taxon>
        <taxon>Lachnospiraceae</taxon>
        <taxon>Butyrivibrio</taxon>
    </lineage>
</organism>
<dbReference type="STRING" id="515622.bpr_I2806"/>
<proteinExistence type="predicted"/>
<dbReference type="InterPro" id="IPR029058">
    <property type="entry name" value="AB_hydrolase_fold"/>
</dbReference>
<dbReference type="PANTHER" id="PTHR11614">
    <property type="entry name" value="PHOSPHOLIPASE-RELATED"/>
    <property type="match status" value="1"/>
</dbReference>
<evidence type="ECO:0000259" key="1">
    <source>
        <dbReference type="Pfam" id="PF12146"/>
    </source>
</evidence>
<dbReference type="InterPro" id="IPR022742">
    <property type="entry name" value="Hydrolase_4"/>
</dbReference>
<dbReference type="EMBL" id="CP001810">
    <property type="protein sequence ID" value="ADL35536.1"/>
    <property type="molecule type" value="Genomic_DNA"/>
</dbReference>
<dbReference type="Proteomes" id="UP000001299">
    <property type="component" value="Chromosome 1"/>
</dbReference>
<reference evidence="2 3" key="1">
    <citation type="journal article" date="2010" name="PLoS ONE">
        <title>The glycobiome of the rumen bacterium Butyrivibrio proteoclasticus B316(T) highlights adaptation to a polysaccharide-rich environment.</title>
        <authorList>
            <person name="Kelly W.J."/>
            <person name="Leahy S.C."/>
            <person name="Altermann E."/>
            <person name="Yeoman C.J."/>
            <person name="Dunne J.C."/>
            <person name="Kong Z."/>
            <person name="Pacheco D.M."/>
            <person name="Li D."/>
            <person name="Noel S.J."/>
            <person name="Moon C.D."/>
            <person name="Cookson A.L."/>
            <person name="Attwood G.T."/>
        </authorList>
    </citation>
    <scope>NUCLEOTIDE SEQUENCE [LARGE SCALE GENOMIC DNA]</scope>
    <source>
        <strain evidence="3">ATCC 51982 / DSM 14932 / B316</strain>
    </source>
</reference>
<dbReference type="KEGG" id="bpb:bpr_I2806"/>
<dbReference type="InterPro" id="IPR051044">
    <property type="entry name" value="MAG_DAG_Lipase"/>
</dbReference>
<dbReference type="HOGENOM" id="CLU_026209_1_0_9"/>
<keyword evidence="3" id="KW-1185">Reference proteome</keyword>
<gene>
    <name evidence="2" type="ordered locus">bpr_I2806</name>
</gene>